<dbReference type="EMBL" id="JRYR02000001">
    <property type="protein sequence ID" value="OHX68096.1"/>
    <property type="molecule type" value="Genomic_DNA"/>
</dbReference>
<protein>
    <recommendedName>
        <fullName evidence="3">Carboxypeptidase-like regulatory domain-containing protein</fullName>
    </recommendedName>
</protein>
<evidence type="ECO:0000313" key="2">
    <source>
        <dbReference type="Proteomes" id="UP000179797"/>
    </source>
</evidence>
<evidence type="ECO:0000313" key="1">
    <source>
        <dbReference type="EMBL" id="OHX68096.1"/>
    </source>
</evidence>
<gene>
    <name evidence="1" type="ORF">NH26_17965</name>
</gene>
<comment type="caution">
    <text evidence="1">The sequence shown here is derived from an EMBL/GenBank/DDBJ whole genome shotgun (WGS) entry which is preliminary data.</text>
</comment>
<dbReference type="InterPro" id="IPR008969">
    <property type="entry name" value="CarboxyPept-like_regulatory"/>
</dbReference>
<dbReference type="Pfam" id="PF13715">
    <property type="entry name" value="CarbopepD_reg_2"/>
    <property type="match status" value="1"/>
</dbReference>
<accession>A0A1S1Z485</accession>
<evidence type="ECO:0008006" key="3">
    <source>
        <dbReference type="Google" id="ProtNLM"/>
    </source>
</evidence>
<organism evidence="1 2">
    <name type="scientific">Flammeovirga pacifica</name>
    <dbReference type="NCBI Taxonomy" id="915059"/>
    <lineage>
        <taxon>Bacteria</taxon>
        <taxon>Pseudomonadati</taxon>
        <taxon>Bacteroidota</taxon>
        <taxon>Cytophagia</taxon>
        <taxon>Cytophagales</taxon>
        <taxon>Flammeovirgaceae</taxon>
        <taxon>Flammeovirga</taxon>
    </lineage>
</organism>
<proteinExistence type="predicted"/>
<name>A0A1S1Z485_FLAPC</name>
<dbReference type="SUPFAM" id="SSF49464">
    <property type="entry name" value="Carboxypeptidase regulatory domain-like"/>
    <property type="match status" value="1"/>
</dbReference>
<dbReference type="AlphaFoldDB" id="A0A1S1Z485"/>
<dbReference type="Pfam" id="PF18939">
    <property type="entry name" value="DUF5686"/>
    <property type="match status" value="2"/>
</dbReference>
<keyword evidence="2" id="KW-1185">Reference proteome</keyword>
<dbReference type="Proteomes" id="UP000179797">
    <property type="component" value="Unassembled WGS sequence"/>
</dbReference>
<sequence length="788" mass="90221">MIVSSVVGQNRRSFFGKVIDEKSLRPVEFAHLKLIGKEEGTTTNNQGEFDLELKVNQMIEIGCLGYTSQLINTDTLDLNKEHLIILTKSIKELQEVVVGRRGYENPAWEIIRLAMKNADTHNLKKTKDYQYQSNIFTHVYIADLDSAFLQKKLVTKAVSKMQAVGELEKDTKGIPIVPVYASHSSSDVIYNGISEDREIKSYKESFLGPEFQNQFKEGLDPEKTTINFYQHWLRFLGYDFVSPLNPTFKNYFDFELQTFEKIDQDWCYRISYTPKRENDMTFGGTIWITDDENNFAIKKITADINRSSPINFIDSIHVEQKLSPLDSSEIWLPSEQLIRMYVGGKLNKKWSKFQVDINTENSFTSDLPLVHSSRPDSSIFTMIDTVKTMGEVKTTSKLIDMAVTGYYRMGGFDFGSLLAIYAQNDVEGHHFQAGGITNTQWNENFVVGGHLAYGTKDDQWKWGVMGKYVLDEKNWTFIYARAQHSLQRLGAGITYPGQEPYLWFQQLWGTFNYPYMLDEYKLSLGSYIAEGIQLRGSFTYKDENYFTTPTTDSLIFNQITTSEIGGSIIFDFGKKYVKSRHLNRYIVANGKLPYISINYSRGLPNVFNATDSYHKLSMSVSHRFKMGAIGRLDYVASAGWTPSTVPFPLLFVHRGNNLKYIYDGSSYNLMGFGEFMSDTYGSIRMFHHFEGLFMNRIPLVKKWNVKTFGIANLLWGGVSQANLDANINPWDKDNPTFGSLDPTVPYVEVGGGIENIFRMVKVIFLYRATYQENASRKYGVMFAIAPQF</sequence>
<dbReference type="STRING" id="915059.NH26_17965"/>
<dbReference type="InterPro" id="IPR043741">
    <property type="entry name" value="DUF5686"/>
</dbReference>
<reference evidence="1 2" key="1">
    <citation type="journal article" date="2012" name="Int. J. Syst. Evol. Microbiol.">
        <title>Flammeovirga pacifica sp. nov., isolated from deep-sea sediment.</title>
        <authorList>
            <person name="Xu H."/>
            <person name="Fu Y."/>
            <person name="Yang N."/>
            <person name="Ding Z."/>
            <person name="Lai Q."/>
            <person name="Zeng R."/>
        </authorList>
    </citation>
    <scope>NUCLEOTIDE SEQUENCE [LARGE SCALE GENOMIC DNA]</scope>
    <source>
        <strain evidence="2">DSM 24597 / LMG 26175 / WPAGA1</strain>
    </source>
</reference>